<feature type="transmembrane region" description="Helical" evidence="1">
    <location>
        <begin position="122"/>
        <end position="147"/>
    </location>
</feature>
<proteinExistence type="predicted"/>
<comment type="caution">
    <text evidence="2">The sequence shown here is derived from an EMBL/GenBank/DDBJ whole genome shotgun (WGS) entry which is preliminary data.</text>
</comment>
<keyword evidence="1" id="KW-0472">Membrane</keyword>
<keyword evidence="1" id="KW-1133">Transmembrane helix</keyword>
<feature type="transmembrane region" description="Helical" evidence="1">
    <location>
        <begin position="43"/>
        <end position="66"/>
    </location>
</feature>
<evidence type="ECO:0000256" key="1">
    <source>
        <dbReference type="SAM" id="Phobius"/>
    </source>
</evidence>
<evidence type="ECO:0008006" key="4">
    <source>
        <dbReference type="Google" id="ProtNLM"/>
    </source>
</evidence>
<dbReference type="Proteomes" id="UP001448207">
    <property type="component" value="Unassembled WGS sequence"/>
</dbReference>
<sequence>MHKPIRAIASLGLIFLIACCSLVVVALNAVVVKVRPPPDPGVLPPLLILGVCTLVISLLFLSFHLYWVSKRDIGPRPLLLCQFFAGCSLTALWIWATLKVYSNLDSTCPASTSLSVCDLIHIMLYIACAVCALWIVLTFISIIMVIFPARTKTSQKPSQIPITKSIDQSTNKSKPLTIHTIPTYQPRVVPVVQVTAPSVDQISIESPSLQSHISTESRSLPMDTVDENIQSDLLESFACEPIILDLPTIQVGMSQLNLSFSSFFDSSV</sequence>
<keyword evidence="3" id="KW-1185">Reference proteome</keyword>
<accession>A0ABR3BH46</accession>
<gene>
    <name evidence="2" type="ORF">J3Q64DRAFT_1713588</name>
</gene>
<organism evidence="2 3">
    <name type="scientific">Phycomyces blakesleeanus</name>
    <dbReference type="NCBI Taxonomy" id="4837"/>
    <lineage>
        <taxon>Eukaryota</taxon>
        <taxon>Fungi</taxon>
        <taxon>Fungi incertae sedis</taxon>
        <taxon>Mucoromycota</taxon>
        <taxon>Mucoromycotina</taxon>
        <taxon>Mucoromycetes</taxon>
        <taxon>Mucorales</taxon>
        <taxon>Phycomycetaceae</taxon>
        <taxon>Phycomyces</taxon>
    </lineage>
</organism>
<evidence type="ECO:0000313" key="3">
    <source>
        <dbReference type="Proteomes" id="UP001448207"/>
    </source>
</evidence>
<feature type="transmembrane region" description="Helical" evidence="1">
    <location>
        <begin position="7"/>
        <end position="31"/>
    </location>
</feature>
<dbReference type="PROSITE" id="PS51257">
    <property type="entry name" value="PROKAR_LIPOPROTEIN"/>
    <property type="match status" value="1"/>
</dbReference>
<evidence type="ECO:0000313" key="2">
    <source>
        <dbReference type="EMBL" id="KAL0097486.1"/>
    </source>
</evidence>
<dbReference type="EMBL" id="JBCLYO010000001">
    <property type="protein sequence ID" value="KAL0097486.1"/>
    <property type="molecule type" value="Genomic_DNA"/>
</dbReference>
<protein>
    <recommendedName>
        <fullName evidence="4">MARVEL domain-containing protein</fullName>
    </recommendedName>
</protein>
<name>A0ABR3BH46_PHYBL</name>
<reference evidence="2 3" key="1">
    <citation type="submission" date="2024-04" db="EMBL/GenBank/DDBJ databases">
        <title>Symmetric and asymmetric DNA N6-adenine methylation regulates different biological responses in Mucorales.</title>
        <authorList>
            <consortium name="Lawrence Berkeley National Laboratory"/>
            <person name="Lax C."/>
            <person name="Mondo S.J."/>
            <person name="Osorio-Concepcion M."/>
            <person name="Muszewska A."/>
            <person name="Corrochano-Luque M."/>
            <person name="Gutierrez G."/>
            <person name="Riley R."/>
            <person name="Lipzen A."/>
            <person name="Guo J."/>
            <person name="Hundley H."/>
            <person name="Amirebrahimi M."/>
            <person name="Ng V."/>
            <person name="Lorenzo-Gutierrez D."/>
            <person name="Binder U."/>
            <person name="Yang J."/>
            <person name="Song Y."/>
            <person name="Canovas D."/>
            <person name="Navarro E."/>
            <person name="Freitag M."/>
            <person name="Gabaldon T."/>
            <person name="Grigoriev I.V."/>
            <person name="Corrochano L.M."/>
            <person name="Nicolas F.E."/>
            <person name="Garre V."/>
        </authorList>
    </citation>
    <scope>NUCLEOTIDE SEQUENCE [LARGE SCALE GENOMIC DNA]</scope>
    <source>
        <strain evidence="2 3">L51</strain>
    </source>
</reference>
<feature type="transmembrane region" description="Helical" evidence="1">
    <location>
        <begin position="78"/>
        <end position="96"/>
    </location>
</feature>
<keyword evidence="1" id="KW-0812">Transmembrane</keyword>